<proteinExistence type="predicted"/>
<dbReference type="AlphaFoldDB" id="A0A5C6F399"/>
<dbReference type="RefSeq" id="WP_146459051.1">
    <property type="nucleotide sequence ID" value="NZ_SJPW01000004.1"/>
</dbReference>
<gene>
    <name evidence="2" type="ORF">Poly51_36290</name>
</gene>
<evidence type="ECO:0000313" key="3">
    <source>
        <dbReference type="Proteomes" id="UP000318288"/>
    </source>
</evidence>
<dbReference type="PROSITE" id="PS50937">
    <property type="entry name" value="HTH_MERR_2"/>
    <property type="match status" value="1"/>
</dbReference>
<dbReference type="InterPro" id="IPR041657">
    <property type="entry name" value="HTH_17"/>
</dbReference>
<dbReference type="OrthoDB" id="290198at2"/>
<dbReference type="Pfam" id="PF12728">
    <property type="entry name" value="HTH_17"/>
    <property type="match status" value="1"/>
</dbReference>
<accession>A0A5C6F399</accession>
<dbReference type="CDD" id="cd04762">
    <property type="entry name" value="HTH_MerR-trunc"/>
    <property type="match status" value="1"/>
</dbReference>
<comment type="caution">
    <text evidence="2">The sequence shown here is derived from an EMBL/GenBank/DDBJ whole genome shotgun (WGS) entry which is preliminary data.</text>
</comment>
<dbReference type="GO" id="GO:0003677">
    <property type="term" value="F:DNA binding"/>
    <property type="evidence" value="ECO:0007669"/>
    <property type="project" value="InterPro"/>
</dbReference>
<name>A0A5C6F399_9BACT</name>
<dbReference type="InterPro" id="IPR000551">
    <property type="entry name" value="MerR-type_HTH_dom"/>
</dbReference>
<dbReference type="SUPFAM" id="SSF46955">
    <property type="entry name" value="Putative DNA-binding domain"/>
    <property type="match status" value="1"/>
</dbReference>
<dbReference type="EMBL" id="SJPW01000004">
    <property type="protein sequence ID" value="TWU54907.1"/>
    <property type="molecule type" value="Genomic_DNA"/>
</dbReference>
<organism evidence="2 3">
    <name type="scientific">Rubripirellula tenax</name>
    <dbReference type="NCBI Taxonomy" id="2528015"/>
    <lineage>
        <taxon>Bacteria</taxon>
        <taxon>Pseudomonadati</taxon>
        <taxon>Planctomycetota</taxon>
        <taxon>Planctomycetia</taxon>
        <taxon>Pirellulales</taxon>
        <taxon>Pirellulaceae</taxon>
        <taxon>Rubripirellula</taxon>
    </lineage>
</organism>
<dbReference type="Gene3D" id="1.10.1660.10">
    <property type="match status" value="1"/>
</dbReference>
<dbReference type="GO" id="GO:0006355">
    <property type="term" value="P:regulation of DNA-templated transcription"/>
    <property type="evidence" value="ECO:0007669"/>
    <property type="project" value="InterPro"/>
</dbReference>
<dbReference type="InterPro" id="IPR009061">
    <property type="entry name" value="DNA-bd_dom_put_sf"/>
</dbReference>
<reference evidence="2 3" key="1">
    <citation type="submission" date="2019-02" db="EMBL/GenBank/DDBJ databases">
        <title>Deep-cultivation of Planctomycetes and their phenomic and genomic characterization uncovers novel biology.</title>
        <authorList>
            <person name="Wiegand S."/>
            <person name="Jogler M."/>
            <person name="Boedeker C."/>
            <person name="Pinto D."/>
            <person name="Vollmers J."/>
            <person name="Rivas-Marin E."/>
            <person name="Kohn T."/>
            <person name="Peeters S.H."/>
            <person name="Heuer A."/>
            <person name="Rast P."/>
            <person name="Oberbeckmann S."/>
            <person name="Bunk B."/>
            <person name="Jeske O."/>
            <person name="Meyerdierks A."/>
            <person name="Storesund J.E."/>
            <person name="Kallscheuer N."/>
            <person name="Luecker S."/>
            <person name="Lage O.M."/>
            <person name="Pohl T."/>
            <person name="Merkel B.J."/>
            <person name="Hornburger P."/>
            <person name="Mueller R.-W."/>
            <person name="Bruemmer F."/>
            <person name="Labrenz M."/>
            <person name="Spormann A.M."/>
            <person name="Op Den Camp H."/>
            <person name="Overmann J."/>
            <person name="Amann R."/>
            <person name="Jetten M.S.M."/>
            <person name="Mascher T."/>
            <person name="Medema M.H."/>
            <person name="Devos D.P."/>
            <person name="Kaster A.-K."/>
            <person name="Ovreas L."/>
            <person name="Rohde M."/>
            <person name="Galperin M.Y."/>
            <person name="Jogler C."/>
        </authorList>
    </citation>
    <scope>NUCLEOTIDE SEQUENCE [LARGE SCALE GENOMIC DNA]</scope>
    <source>
        <strain evidence="2 3">Poly51</strain>
    </source>
</reference>
<dbReference type="InterPro" id="IPR010093">
    <property type="entry name" value="SinI_DNA-bd"/>
</dbReference>
<dbReference type="NCBIfam" id="TIGR01764">
    <property type="entry name" value="excise"/>
    <property type="match status" value="1"/>
</dbReference>
<feature type="domain" description="HTH merR-type" evidence="1">
    <location>
        <begin position="7"/>
        <end position="52"/>
    </location>
</feature>
<protein>
    <submittedName>
        <fullName evidence="2">Helix-turn-helix domain protein</fullName>
    </submittedName>
</protein>
<sequence>MEKLSEYVKVAEAAEILGVAQATLRAWAEDGKIPMHKNPANGYRLFRRADLEQFLAEVAKPLKPR</sequence>
<keyword evidence="3" id="KW-1185">Reference proteome</keyword>
<evidence type="ECO:0000313" key="2">
    <source>
        <dbReference type="EMBL" id="TWU54907.1"/>
    </source>
</evidence>
<dbReference type="Proteomes" id="UP000318288">
    <property type="component" value="Unassembled WGS sequence"/>
</dbReference>
<evidence type="ECO:0000259" key="1">
    <source>
        <dbReference type="PROSITE" id="PS50937"/>
    </source>
</evidence>